<gene>
    <name evidence="3" type="ORF">TEA_010057</name>
</gene>
<name>A0A4S4DSU2_CAMSN</name>
<dbReference type="PANTHER" id="PTHR33463:SF198">
    <property type="entry name" value="RPP4C3"/>
    <property type="match status" value="1"/>
</dbReference>
<dbReference type="InterPro" id="IPR050905">
    <property type="entry name" value="Plant_NBS-LRR"/>
</dbReference>
<dbReference type="InterPro" id="IPR057135">
    <property type="entry name" value="At4g27190-like_LRR"/>
</dbReference>
<accession>A0A4S4DSU2</accession>
<evidence type="ECO:0000256" key="1">
    <source>
        <dbReference type="ARBA" id="ARBA00022821"/>
    </source>
</evidence>
<dbReference type="Pfam" id="PF23247">
    <property type="entry name" value="LRR_RPS2"/>
    <property type="match status" value="1"/>
</dbReference>
<organism evidence="3 4">
    <name type="scientific">Camellia sinensis var. sinensis</name>
    <name type="common">China tea</name>
    <dbReference type="NCBI Taxonomy" id="542762"/>
    <lineage>
        <taxon>Eukaryota</taxon>
        <taxon>Viridiplantae</taxon>
        <taxon>Streptophyta</taxon>
        <taxon>Embryophyta</taxon>
        <taxon>Tracheophyta</taxon>
        <taxon>Spermatophyta</taxon>
        <taxon>Magnoliopsida</taxon>
        <taxon>eudicotyledons</taxon>
        <taxon>Gunneridae</taxon>
        <taxon>Pentapetalae</taxon>
        <taxon>asterids</taxon>
        <taxon>Ericales</taxon>
        <taxon>Theaceae</taxon>
        <taxon>Camellia</taxon>
    </lineage>
</organism>
<dbReference type="PANTHER" id="PTHR33463">
    <property type="entry name" value="NB-ARC DOMAIN-CONTAINING PROTEIN-RELATED"/>
    <property type="match status" value="1"/>
</dbReference>
<evidence type="ECO:0000313" key="4">
    <source>
        <dbReference type="Proteomes" id="UP000306102"/>
    </source>
</evidence>
<dbReference type="EMBL" id="SDRB02010465">
    <property type="protein sequence ID" value="THG06301.1"/>
    <property type="molecule type" value="Genomic_DNA"/>
</dbReference>
<dbReference type="InterPro" id="IPR032675">
    <property type="entry name" value="LRR_dom_sf"/>
</dbReference>
<comment type="caution">
    <text evidence="3">The sequence shown here is derived from an EMBL/GenBank/DDBJ whole genome shotgun (WGS) entry which is preliminary data.</text>
</comment>
<sequence>MYVNSCAKLKYVFQPSIAQALHQLEELFVSDCEEMEEIVAKKNEGQEERVDKMMFKSLKKIKLEHLPMLSGFYTGDFPFECPSLEELIVRDCPKMKTSAATAPKLKVAILDNLEKTLQGMDLNQVVQNHSKQRYFSFKR</sequence>
<protein>
    <recommendedName>
        <fullName evidence="2">Disease resistance protein At4g27190-like leucine-rich repeats domain-containing protein</fullName>
    </recommendedName>
</protein>
<feature type="domain" description="Disease resistance protein At4g27190-like leucine-rich repeats" evidence="2">
    <location>
        <begin position="2"/>
        <end position="97"/>
    </location>
</feature>
<keyword evidence="4" id="KW-1185">Reference proteome</keyword>
<dbReference type="AlphaFoldDB" id="A0A4S4DSU2"/>
<dbReference type="SUPFAM" id="SSF52047">
    <property type="entry name" value="RNI-like"/>
    <property type="match status" value="1"/>
</dbReference>
<evidence type="ECO:0000259" key="2">
    <source>
        <dbReference type="Pfam" id="PF23247"/>
    </source>
</evidence>
<dbReference type="Gene3D" id="3.80.10.10">
    <property type="entry name" value="Ribonuclease Inhibitor"/>
    <property type="match status" value="1"/>
</dbReference>
<dbReference type="Proteomes" id="UP000306102">
    <property type="component" value="Unassembled WGS sequence"/>
</dbReference>
<reference evidence="3 4" key="1">
    <citation type="journal article" date="2018" name="Proc. Natl. Acad. Sci. U.S.A.">
        <title>Draft genome sequence of Camellia sinensis var. sinensis provides insights into the evolution of the tea genome and tea quality.</title>
        <authorList>
            <person name="Wei C."/>
            <person name="Yang H."/>
            <person name="Wang S."/>
            <person name="Zhao J."/>
            <person name="Liu C."/>
            <person name="Gao L."/>
            <person name="Xia E."/>
            <person name="Lu Y."/>
            <person name="Tai Y."/>
            <person name="She G."/>
            <person name="Sun J."/>
            <person name="Cao H."/>
            <person name="Tong W."/>
            <person name="Gao Q."/>
            <person name="Li Y."/>
            <person name="Deng W."/>
            <person name="Jiang X."/>
            <person name="Wang W."/>
            <person name="Chen Q."/>
            <person name="Zhang S."/>
            <person name="Li H."/>
            <person name="Wu J."/>
            <person name="Wang P."/>
            <person name="Li P."/>
            <person name="Shi C."/>
            <person name="Zheng F."/>
            <person name="Jian J."/>
            <person name="Huang B."/>
            <person name="Shan D."/>
            <person name="Shi M."/>
            <person name="Fang C."/>
            <person name="Yue Y."/>
            <person name="Li F."/>
            <person name="Li D."/>
            <person name="Wei S."/>
            <person name="Han B."/>
            <person name="Jiang C."/>
            <person name="Yin Y."/>
            <person name="Xia T."/>
            <person name="Zhang Z."/>
            <person name="Bennetzen J.L."/>
            <person name="Zhao S."/>
            <person name="Wan X."/>
        </authorList>
    </citation>
    <scope>NUCLEOTIDE SEQUENCE [LARGE SCALE GENOMIC DNA]</scope>
    <source>
        <strain evidence="4">cv. Shuchazao</strain>
        <tissue evidence="3">Leaf</tissue>
    </source>
</reference>
<keyword evidence="1" id="KW-0611">Plant defense</keyword>
<proteinExistence type="predicted"/>
<evidence type="ECO:0000313" key="3">
    <source>
        <dbReference type="EMBL" id="THG06301.1"/>
    </source>
</evidence>